<sequence>MGENYSCDNSGNRVPPAPEMANPVAASGISKTLAISGTDYDQELVAGQMYIVTFVATAGLRMFASITGVTSTAANIEWVWMANQDYIFKMPFGKTTLYCESDSTGGIAYFRELAA</sequence>
<proteinExistence type="predicted"/>
<dbReference type="AlphaFoldDB" id="A0A6M3LF97"/>
<accession>A0A6M3LF97</accession>
<feature type="region of interest" description="Disordered" evidence="1">
    <location>
        <begin position="1"/>
        <end position="20"/>
    </location>
</feature>
<name>A0A6M3LF97_9ZZZZ</name>
<organism evidence="2">
    <name type="scientific">viral metagenome</name>
    <dbReference type="NCBI Taxonomy" id="1070528"/>
    <lineage>
        <taxon>unclassified sequences</taxon>
        <taxon>metagenomes</taxon>
        <taxon>organismal metagenomes</taxon>
    </lineage>
</organism>
<protein>
    <submittedName>
        <fullName evidence="2">Uncharacterized protein</fullName>
    </submittedName>
</protein>
<feature type="compositionally biased region" description="Polar residues" evidence="1">
    <location>
        <begin position="1"/>
        <end position="12"/>
    </location>
</feature>
<gene>
    <name evidence="2" type="ORF">MM415B03210_0004</name>
</gene>
<dbReference type="EMBL" id="MT143030">
    <property type="protein sequence ID" value="QJA92004.1"/>
    <property type="molecule type" value="Genomic_DNA"/>
</dbReference>
<evidence type="ECO:0000256" key="1">
    <source>
        <dbReference type="SAM" id="MobiDB-lite"/>
    </source>
</evidence>
<reference evidence="2" key="1">
    <citation type="submission" date="2020-03" db="EMBL/GenBank/DDBJ databases">
        <title>The deep terrestrial virosphere.</title>
        <authorList>
            <person name="Holmfeldt K."/>
            <person name="Nilsson E."/>
            <person name="Simone D."/>
            <person name="Lopez-Fernandez M."/>
            <person name="Wu X."/>
            <person name="de Brujin I."/>
            <person name="Lundin D."/>
            <person name="Andersson A."/>
            <person name="Bertilsson S."/>
            <person name="Dopson M."/>
        </authorList>
    </citation>
    <scope>NUCLEOTIDE SEQUENCE</scope>
    <source>
        <strain evidence="2">MM415B03210</strain>
    </source>
</reference>
<evidence type="ECO:0000313" key="2">
    <source>
        <dbReference type="EMBL" id="QJA92004.1"/>
    </source>
</evidence>